<name>A0A9I9E338_CUCME</name>
<sequence length="34" mass="4402">MPLEQIWMDCRLNKYDDDCSIDYTAWRRRQLFYR</sequence>
<proteinExistence type="predicted"/>
<dbReference type="Gramene" id="MELO3C027949.2.1">
    <property type="protein sequence ID" value="MELO3C027949.2.1"/>
    <property type="gene ID" value="MELO3C027949.2"/>
</dbReference>
<dbReference type="AlphaFoldDB" id="A0A9I9E338"/>
<evidence type="ECO:0000313" key="1">
    <source>
        <dbReference type="EnsemblPlants" id="MELO3C027949.2.1"/>
    </source>
</evidence>
<protein>
    <submittedName>
        <fullName evidence="1">Uncharacterized protein</fullName>
    </submittedName>
</protein>
<reference evidence="1" key="1">
    <citation type="submission" date="2023-03" db="UniProtKB">
        <authorList>
            <consortium name="EnsemblPlants"/>
        </authorList>
    </citation>
    <scope>IDENTIFICATION</scope>
</reference>
<dbReference type="EnsemblPlants" id="MELO3C027949.2.1">
    <property type="protein sequence ID" value="MELO3C027949.2.1"/>
    <property type="gene ID" value="MELO3C027949.2"/>
</dbReference>
<accession>A0A9I9E338</accession>
<organism evidence="1">
    <name type="scientific">Cucumis melo</name>
    <name type="common">Muskmelon</name>
    <dbReference type="NCBI Taxonomy" id="3656"/>
    <lineage>
        <taxon>Eukaryota</taxon>
        <taxon>Viridiplantae</taxon>
        <taxon>Streptophyta</taxon>
        <taxon>Embryophyta</taxon>
        <taxon>Tracheophyta</taxon>
        <taxon>Spermatophyta</taxon>
        <taxon>Magnoliopsida</taxon>
        <taxon>eudicotyledons</taxon>
        <taxon>Gunneridae</taxon>
        <taxon>Pentapetalae</taxon>
        <taxon>rosids</taxon>
        <taxon>fabids</taxon>
        <taxon>Cucurbitales</taxon>
        <taxon>Cucurbitaceae</taxon>
        <taxon>Benincaseae</taxon>
        <taxon>Cucumis</taxon>
    </lineage>
</organism>